<accession>A0A3M7MI38</accession>
<reference evidence="2 3" key="1">
    <citation type="journal article" date="2014" name="PLoS ONE">
        <title>De novo Genome Assembly of the Fungal Plant Pathogen Pyrenophora semeniperda.</title>
        <authorList>
            <person name="Soliai M.M."/>
            <person name="Meyer S.E."/>
            <person name="Udall J.A."/>
            <person name="Elzinga D.E."/>
            <person name="Hermansen R.A."/>
            <person name="Bodily P.M."/>
            <person name="Hart A.A."/>
            <person name="Coleman C.E."/>
        </authorList>
    </citation>
    <scope>NUCLEOTIDE SEQUENCE [LARGE SCALE GENOMIC DNA]</scope>
    <source>
        <strain evidence="2 3">CCB06</strain>
        <tissue evidence="2">Mycelium</tissue>
    </source>
</reference>
<name>A0A3M7MI38_9PLEO</name>
<dbReference type="OrthoDB" id="5146538at2759"/>
<organism evidence="2 3">
    <name type="scientific">Pyrenophora seminiperda CCB06</name>
    <dbReference type="NCBI Taxonomy" id="1302712"/>
    <lineage>
        <taxon>Eukaryota</taxon>
        <taxon>Fungi</taxon>
        <taxon>Dikarya</taxon>
        <taxon>Ascomycota</taxon>
        <taxon>Pezizomycotina</taxon>
        <taxon>Dothideomycetes</taxon>
        <taxon>Pleosporomycetidae</taxon>
        <taxon>Pleosporales</taxon>
        <taxon>Pleosporineae</taxon>
        <taxon>Pleosporaceae</taxon>
        <taxon>Pyrenophora</taxon>
    </lineage>
</organism>
<feature type="compositionally biased region" description="Acidic residues" evidence="1">
    <location>
        <begin position="55"/>
        <end position="76"/>
    </location>
</feature>
<feature type="region of interest" description="Disordered" evidence="1">
    <location>
        <begin position="55"/>
        <end position="87"/>
    </location>
</feature>
<keyword evidence="3" id="KW-1185">Reference proteome</keyword>
<evidence type="ECO:0000313" key="3">
    <source>
        <dbReference type="Proteomes" id="UP000265663"/>
    </source>
</evidence>
<dbReference type="EMBL" id="KE747843">
    <property type="protein sequence ID" value="RMZ74117.1"/>
    <property type="molecule type" value="Genomic_DNA"/>
</dbReference>
<dbReference type="Proteomes" id="UP000265663">
    <property type="component" value="Unassembled WGS sequence"/>
</dbReference>
<protein>
    <submittedName>
        <fullName evidence="2">Uncharacterized protein</fullName>
    </submittedName>
</protein>
<evidence type="ECO:0000256" key="1">
    <source>
        <dbReference type="SAM" id="MobiDB-lite"/>
    </source>
</evidence>
<proteinExistence type="predicted"/>
<dbReference type="AlphaFoldDB" id="A0A3M7MI38"/>
<sequence>MSLRINAETLCELFRAVQSLQTIFTSIQPLISGLQPLMNNIQQFSSDSIPNFVDDNDCIQSESEDDGTVEPGAEDDSSYHSTDRSASTMLCCPHPTCANKPRTYTQNSSLVRHFGEHINIEIGDAKKS</sequence>
<gene>
    <name evidence="2" type="ORF">GMOD_00004962</name>
</gene>
<evidence type="ECO:0000313" key="2">
    <source>
        <dbReference type="EMBL" id="RMZ74117.1"/>
    </source>
</evidence>